<evidence type="ECO:0000313" key="4">
    <source>
        <dbReference type="Proteomes" id="UP000641853"/>
    </source>
</evidence>
<protein>
    <recommendedName>
        <fullName evidence="6">Polynucleotide kinase 3'-phosphatase</fullName>
    </recommendedName>
</protein>
<evidence type="ECO:0008006" key="6">
    <source>
        <dbReference type="Google" id="ProtNLM"/>
    </source>
</evidence>
<dbReference type="EMBL" id="JACBAG010001918">
    <property type="protein sequence ID" value="KAF7175910.1"/>
    <property type="molecule type" value="Genomic_DNA"/>
</dbReference>
<dbReference type="InterPro" id="IPR006549">
    <property type="entry name" value="HAD-SF_hydro_IIIA"/>
</dbReference>
<accession>A0A8H6UJ82</accession>
<dbReference type="InterPro" id="IPR036412">
    <property type="entry name" value="HAD-like_sf"/>
</dbReference>
<dbReference type="InterPro" id="IPR006551">
    <property type="entry name" value="Polynucleotide_phosphatase"/>
</dbReference>
<gene>
    <name evidence="2" type="ORF">CNMCM5623_000713</name>
    <name evidence="3" type="ORF">CNMCM7691_000442</name>
</gene>
<dbReference type="GO" id="GO:0046403">
    <property type="term" value="F:polynucleotide 3'-phosphatase activity"/>
    <property type="evidence" value="ECO:0007669"/>
    <property type="project" value="TreeGrafter"/>
</dbReference>
<sequence length="435" mass="48750">MSGAAKRAASPTRAISPPPLKRKIESTVTKRTVASFFTPTSQKKPEKITWRVVNNSLVIGKYTTSPGEQPARREKAKVAAFDFDSTLVVTASGNTFPRDSSDWKWFSPNVPTKLRELIANGYHVVIMSNQKRISLQKDLKGGRADSKSLTNFKERVTGVMRQIDVPISVYAATADDENRKPRTGMWREFVEDYDLDVFGVDLSASFYVGDAAGRPRDHSMVDRGFAINVGIPFKTPEEFFLNQAAQDVQEAFNPSSYLKTEPADGVPAPFARQGPRELVIFCGSPGAGKSTFYWNHLEPLGYERVNQDNLKTRQKCIKVAKEFLAAGSSVVVDNTNADPNTRAEWVRVAKEFNVPIRCVHFTSPPELCKHNNAVRSANRSLNPESRAPLPGIAFGDFLKRFKEPTMEEGFSDIVRVDFRFQGDEEARRIWGQYWV</sequence>
<dbReference type="GO" id="GO:0006281">
    <property type="term" value="P:DNA repair"/>
    <property type="evidence" value="ECO:0007669"/>
    <property type="project" value="TreeGrafter"/>
</dbReference>
<dbReference type="Gene3D" id="3.40.50.1000">
    <property type="entry name" value="HAD superfamily/HAD-like"/>
    <property type="match status" value="1"/>
</dbReference>
<organism evidence="2 5">
    <name type="scientific">Aspergillus felis</name>
    <dbReference type="NCBI Taxonomy" id="1287682"/>
    <lineage>
        <taxon>Eukaryota</taxon>
        <taxon>Fungi</taxon>
        <taxon>Dikarya</taxon>
        <taxon>Ascomycota</taxon>
        <taxon>Pezizomycotina</taxon>
        <taxon>Eurotiomycetes</taxon>
        <taxon>Eurotiomycetidae</taxon>
        <taxon>Eurotiales</taxon>
        <taxon>Aspergillaceae</taxon>
        <taxon>Aspergillus</taxon>
        <taxon>Aspergillus subgen. Fumigati</taxon>
    </lineage>
</organism>
<dbReference type="FunFam" id="3.40.50.300:FF:002548">
    <property type="entry name" value="DNA kinase/phosphatase Pnk1"/>
    <property type="match status" value="1"/>
</dbReference>
<evidence type="ECO:0000313" key="5">
    <source>
        <dbReference type="Proteomes" id="UP000654922"/>
    </source>
</evidence>
<dbReference type="PANTHER" id="PTHR12083">
    <property type="entry name" value="BIFUNCTIONAL POLYNUCLEOTIDE PHOSPHATASE/KINASE"/>
    <property type="match status" value="1"/>
</dbReference>
<dbReference type="InterPro" id="IPR023214">
    <property type="entry name" value="HAD_sf"/>
</dbReference>
<evidence type="ECO:0000256" key="1">
    <source>
        <dbReference type="SAM" id="MobiDB-lite"/>
    </source>
</evidence>
<dbReference type="SUPFAM" id="SSF56784">
    <property type="entry name" value="HAD-like"/>
    <property type="match status" value="1"/>
</dbReference>
<feature type="region of interest" description="Disordered" evidence="1">
    <location>
        <begin position="1"/>
        <end position="21"/>
    </location>
</feature>
<dbReference type="Proteomes" id="UP000641853">
    <property type="component" value="Unassembled WGS sequence"/>
</dbReference>
<keyword evidence="4" id="KW-1185">Reference proteome</keyword>
<dbReference type="Pfam" id="PF08645">
    <property type="entry name" value="PNK3P"/>
    <property type="match status" value="1"/>
</dbReference>
<proteinExistence type="predicted"/>
<dbReference type="EMBL" id="JACBAE010001395">
    <property type="protein sequence ID" value="KAF7156868.1"/>
    <property type="molecule type" value="Genomic_DNA"/>
</dbReference>
<comment type="caution">
    <text evidence="2">The sequence shown here is derived from an EMBL/GenBank/DDBJ whole genome shotgun (WGS) entry which is preliminary data.</text>
</comment>
<dbReference type="NCBIfam" id="TIGR01662">
    <property type="entry name" value="HAD-SF-IIIA"/>
    <property type="match status" value="1"/>
</dbReference>
<dbReference type="Pfam" id="PF13671">
    <property type="entry name" value="AAA_33"/>
    <property type="match status" value="1"/>
</dbReference>
<dbReference type="OrthoDB" id="19045at2759"/>
<reference evidence="2" key="1">
    <citation type="submission" date="2020-06" db="EMBL/GenBank/DDBJ databases">
        <title>Draft genome sequences of strains closely related to Aspergillus parafelis and Aspergillus hiratsukae.</title>
        <authorList>
            <person name="Dos Santos R.A.C."/>
            <person name="Rivero-Menendez O."/>
            <person name="Steenwyk J.L."/>
            <person name="Mead M.E."/>
            <person name="Goldman G.H."/>
            <person name="Alastruey-Izquierdo A."/>
            <person name="Rokas A."/>
        </authorList>
    </citation>
    <scope>NUCLEOTIDE SEQUENCE</scope>
    <source>
        <strain evidence="2">CNM-CM5623</strain>
        <strain evidence="3">CNM-CM7691</strain>
    </source>
</reference>
<name>A0A8H6UJ82_9EURO</name>
<dbReference type="PANTHER" id="PTHR12083:SF9">
    <property type="entry name" value="BIFUNCTIONAL POLYNUCLEOTIDE PHOSPHATASE_KINASE"/>
    <property type="match status" value="1"/>
</dbReference>
<dbReference type="InterPro" id="IPR013954">
    <property type="entry name" value="PNK3P"/>
</dbReference>
<evidence type="ECO:0000313" key="3">
    <source>
        <dbReference type="EMBL" id="KAF7175910.1"/>
    </source>
</evidence>
<evidence type="ECO:0000313" key="2">
    <source>
        <dbReference type="EMBL" id="KAF7156868.1"/>
    </source>
</evidence>
<dbReference type="SUPFAM" id="SSF52540">
    <property type="entry name" value="P-loop containing nucleoside triphosphate hydrolases"/>
    <property type="match status" value="1"/>
</dbReference>
<dbReference type="Gene3D" id="3.40.50.300">
    <property type="entry name" value="P-loop containing nucleotide triphosphate hydrolases"/>
    <property type="match status" value="1"/>
</dbReference>
<dbReference type="AlphaFoldDB" id="A0A8H6UJ82"/>
<dbReference type="GO" id="GO:0003690">
    <property type="term" value="F:double-stranded DNA binding"/>
    <property type="evidence" value="ECO:0007669"/>
    <property type="project" value="TreeGrafter"/>
</dbReference>
<dbReference type="Proteomes" id="UP000654922">
    <property type="component" value="Unassembled WGS sequence"/>
</dbReference>
<dbReference type="GO" id="GO:0046404">
    <property type="term" value="F:ATP-dependent polydeoxyribonucleotide 5'-hydroxyl-kinase activity"/>
    <property type="evidence" value="ECO:0007669"/>
    <property type="project" value="TreeGrafter"/>
</dbReference>
<dbReference type="InterPro" id="IPR027417">
    <property type="entry name" value="P-loop_NTPase"/>
</dbReference>
<dbReference type="NCBIfam" id="TIGR01664">
    <property type="entry name" value="DNA-3'-Pase"/>
    <property type="match status" value="1"/>
</dbReference>